<evidence type="ECO:0000256" key="1">
    <source>
        <dbReference type="SAM" id="MobiDB-lite"/>
    </source>
</evidence>
<keyword evidence="3" id="KW-1185">Reference proteome</keyword>
<gene>
    <name evidence="2" type="ORF">CCHLO57077_00007528</name>
</gene>
<evidence type="ECO:0000313" key="2">
    <source>
        <dbReference type="EMBL" id="CAI6094901.1"/>
    </source>
</evidence>
<reference evidence="2" key="1">
    <citation type="submission" date="2023-01" db="EMBL/GenBank/DDBJ databases">
        <authorList>
            <person name="Piombo E."/>
        </authorList>
    </citation>
    <scope>NUCLEOTIDE SEQUENCE</scope>
</reference>
<dbReference type="Proteomes" id="UP001160390">
    <property type="component" value="Unassembled WGS sequence"/>
</dbReference>
<protein>
    <submittedName>
        <fullName evidence="2">Uncharacterized protein</fullName>
    </submittedName>
</protein>
<name>A0AA35MD39_9HYPO</name>
<feature type="region of interest" description="Disordered" evidence="1">
    <location>
        <begin position="276"/>
        <end position="297"/>
    </location>
</feature>
<organism evidence="2 3">
    <name type="scientific">Clonostachys chloroleuca</name>
    <dbReference type="NCBI Taxonomy" id="1926264"/>
    <lineage>
        <taxon>Eukaryota</taxon>
        <taxon>Fungi</taxon>
        <taxon>Dikarya</taxon>
        <taxon>Ascomycota</taxon>
        <taxon>Pezizomycotina</taxon>
        <taxon>Sordariomycetes</taxon>
        <taxon>Hypocreomycetidae</taxon>
        <taxon>Hypocreales</taxon>
        <taxon>Bionectriaceae</taxon>
        <taxon>Clonostachys</taxon>
    </lineage>
</organism>
<dbReference type="EMBL" id="CABFNP030001261">
    <property type="protein sequence ID" value="CAI6094901.1"/>
    <property type="molecule type" value="Genomic_DNA"/>
</dbReference>
<accession>A0AA35MD39</accession>
<sequence length="297" mass="33426">MDKQGAFAIFASVLERHKIKLDASAQQELIAAALDEASQGLSGKTTSGLSFHNQTRGKQSNIVLRYRLDTPKARNEMRRLSPSAIVETLRGYGVQWKGLCGARVKEKVLELDFKSSVIESDIREHGEDITNVFGLDDTCRLLPPEHLVYVEGEKVGFNYDLTSYRNHYEQPENIRPRAVFVKNGRVVLEFEKPEDANKVRRSPIYINNIRTYVKEMREVEAVKAVKAAIRPKEVEASEGVQEELDGAEEEAVAKEATAKVKEAGVEEGLFKERLAEEGKTRTRKRKAPCIHIGMTRA</sequence>
<dbReference type="AlphaFoldDB" id="A0AA35MD39"/>
<comment type="caution">
    <text evidence="2">The sequence shown here is derived from an EMBL/GenBank/DDBJ whole genome shotgun (WGS) entry which is preliminary data.</text>
</comment>
<proteinExistence type="predicted"/>
<evidence type="ECO:0000313" key="3">
    <source>
        <dbReference type="Proteomes" id="UP001160390"/>
    </source>
</evidence>